<accession>A0ABP3KVZ3</accession>
<keyword evidence="2" id="KW-1185">Reference proteome</keyword>
<dbReference type="EMBL" id="BAAAEM010000003">
    <property type="protein sequence ID" value="GAA0488187.1"/>
    <property type="molecule type" value="Genomic_DNA"/>
</dbReference>
<name>A0ABP3KVZ3_9SPHN</name>
<protein>
    <submittedName>
        <fullName evidence="1">Uncharacterized protein</fullName>
    </submittedName>
</protein>
<dbReference type="Proteomes" id="UP001500713">
    <property type="component" value="Unassembled WGS sequence"/>
</dbReference>
<proteinExistence type="predicted"/>
<dbReference type="RefSeq" id="WP_229955902.1">
    <property type="nucleotide sequence ID" value="NZ_BAAAEM010000003.1"/>
</dbReference>
<comment type="caution">
    <text evidence="1">The sequence shown here is derived from an EMBL/GenBank/DDBJ whole genome shotgun (WGS) entry which is preliminary data.</text>
</comment>
<reference evidence="2" key="1">
    <citation type="journal article" date="2019" name="Int. J. Syst. Evol. Microbiol.">
        <title>The Global Catalogue of Microorganisms (GCM) 10K type strain sequencing project: providing services to taxonomists for standard genome sequencing and annotation.</title>
        <authorList>
            <consortium name="The Broad Institute Genomics Platform"/>
            <consortium name="The Broad Institute Genome Sequencing Center for Infectious Disease"/>
            <person name="Wu L."/>
            <person name="Ma J."/>
        </authorList>
    </citation>
    <scope>NUCLEOTIDE SEQUENCE [LARGE SCALE GENOMIC DNA]</scope>
    <source>
        <strain evidence="2">JCM 14162</strain>
    </source>
</reference>
<evidence type="ECO:0000313" key="1">
    <source>
        <dbReference type="EMBL" id="GAA0488187.1"/>
    </source>
</evidence>
<organism evidence="1 2">
    <name type="scientific">Parasphingorhabdus litoris</name>
    <dbReference type="NCBI Taxonomy" id="394733"/>
    <lineage>
        <taxon>Bacteria</taxon>
        <taxon>Pseudomonadati</taxon>
        <taxon>Pseudomonadota</taxon>
        <taxon>Alphaproteobacteria</taxon>
        <taxon>Sphingomonadales</taxon>
        <taxon>Sphingomonadaceae</taxon>
        <taxon>Parasphingorhabdus</taxon>
    </lineage>
</organism>
<sequence length="66" mass="7522">MTTTEAEAQAKGVEAFYEYNNNAEIRPFEVNLNHLLNCIPIEMETFEQWAILAPFRDGQMVSGSLQ</sequence>
<gene>
    <name evidence="1" type="ORF">GCM10009096_33970</name>
</gene>
<evidence type="ECO:0000313" key="2">
    <source>
        <dbReference type="Proteomes" id="UP001500713"/>
    </source>
</evidence>